<evidence type="ECO:0000256" key="1">
    <source>
        <dbReference type="ARBA" id="ARBA00004167"/>
    </source>
</evidence>
<evidence type="ECO:0000256" key="5">
    <source>
        <dbReference type="ARBA" id="ARBA00023136"/>
    </source>
</evidence>
<keyword evidence="2" id="KW-0488">Methylation</keyword>
<dbReference type="InterPro" id="IPR012902">
    <property type="entry name" value="N_methyl_site"/>
</dbReference>
<comment type="subcellular location">
    <subcellularLocation>
        <location evidence="1">Membrane</location>
        <topology evidence="1">Single-pass membrane protein</topology>
    </subcellularLocation>
</comment>
<dbReference type="GO" id="GO:0015627">
    <property type="term" value="C:type II protein secretion system complex"/>
    <property type="evidence" value="ECO:0007669"/>
    <property type="project" value="InterPro"/>
</dbReference>
<proteinExistence type="predicted"/>
<dbReference type="SUPFAM" id="SSF54523">
    <property type="entry name" value="Pili subunits"/>
    <property type="match status" value="1"/>
</dbReference>
<feature type="transmembrane region" description="Helical" evidence="6">
    <location>
        <begin position="12"/>
        <end position="34"/>
    </location>
</feature>
<evidence type="ECO:0000256" key="6">
    <source>
        <dbReference type="SAM" id="Phobius"/>
    </source>
</evidence>
<keyword evidence="5 6" id="KW-0472">Membrane</keyword>
<reference evidence="8" key="1">
    <citation type="submission" date="2017-09" db="EMBL/GenBank/DDBJ databases">
        <title>Depth-based differentiation of microbial function through sediment-hosted aquifers and enrichment of novel symbionts in the deep terrestrial subsurface.</title>
        <authorList>
            <person name="Probst A.J."/>
            <person name="Ladd B."/>
            <person name="Jarett J.K."/>
            <person name="Geller-Mcgrath D.E."/>
            <person name="Sieber C.M.K."/>
            <person name="Emerson J.B."/>
            <person name="Anantharaman K."/>
            <person name="Thomas B.C."/>
            <person name="Malmstrom R."/>
            <person name="Stieglmeier M."/>
            <person name="Klingl A."/>
            <person name="Woyke T."/>
            <person name="Ryan C.M."/>
            <person name="Banfield J.F."/>
        </authorList>
    </citation>
    <scope>NUCLEOTIDE SEQUENCE [LARGE SCALE GENOMIC DNA]</scope>
</reference>
<dbReference type="InterPro" id="IPR045584">
    <property type="entry name" value="Pilin-like"/>
</dbReference>
<gene>
    <name evidence="7" type="ORF">COU81_00115</name>
</gene>
<dbReference type="GO" id="GO:0015628">
    <property type="term" value="P:protein secretion by the type II secretion system"/>
    <property type="evidence" value="ECO:0007669"/>
    <property type="project" value="InterPro"/>
</dbReference>
<evidence type="ECO:0000313" key="8">
    <source>
        <dbReference type="Proteomes" id="UP000231450"/>
    </source>
</evidence>
<dbReference type="PROSITE" id="PS00409">
    <property type="entry name" value="PROKAR_NTER_METHYL"/>
    <property type="match status" value="1"/>
</dbReference>
<name>A0A2M8KF63_9BACT</name>
<dbReference type="NCBIfam" id="TIGR02532">
    <property type="entry name" value="IV_pilin_GFxxxE"/>
    <property type="match status" value="1"/>
</dbReference>
<dbReference type="EMBL" id="PFDW01000004">
    <property type="protein sequence ID" value="PJE58552.1"/>
    <property type="molecule type" value="Genomic_DNA"/>
</dbReference>
<sequence>MRKLFGQQRGFTLLEILLVVAAIGILAGIVIIAINPGKQLGDTRNAQRRVDVNTILNAVYQYSLDNNGAVPGTITNTDTGICLDAGACSSLIILSSDLVPDYIVSMPVDPKTTATAGATTGYTISKNAATFRITVSAPAAENNATISVTR</sequence>
<evidence type="ECO:0008006" key="9">
    <source>
        <dbReference type="Google" id="ProtNLM"/>
    </source>
</evidence>
<organism evidence="7 8">
    <name type="scientific">Candidatus Portnoybacteria bacterium CG10_big_fil_rev_8_21_14_0_10_36_7</name>
    <dbReference type="NCBI Taxonomy" id="1974812"/>
    <lineage>
        <taxon>Bacteria</taxon>
        <taxon>Candidatus Portnoyibacteriota</taxon>
    </lineage>
</organism>
<evidence type="ECO:0000313" key="7">
    <source>
        <dbReference type="EMBL" id="PJE58552.1"/>
    </source>
</evidence>
<evidence type="ECO:0000256" key="4">
    <source>
        <dbReference type="ARBA" id="ARBA00022989"/>
    </source>
</evidence>
<keyword evidence="4 6" id="KW-1133">Transmembrane helix</keyword>
<keyword evidence="3 6" id="KW-0812">Transmembrane</keyword>
<dbReference type="GO" id="GO:0016020">
    <property type="term" value="C:membrane"/>
    <property type="evidence" value="ECO:0007669"/>
    <property type="project" value="UniProtKB-SubCell"/>
</dbReference>
<dbReference type="InterPro" id="IPR002416">
    <property type="entry name" value="T2SS_protein-GspH"/>
</dbReference>
<evidence type="ECO:0000256" key="2">
    <source>
        <dbReference type="ARBA" id="ARBA00022481"/>
    </source>
</evidence>
<dbReference type="AlphaFoldDB" id="A0A2M8KF63"/>
<dbReference type="Gene3D" id="3.30.700.10">
    <property type="entry name" value="Glycoprotein, Type 4 Pilin"/>
    <property type="match status" value="1"/>
</dbReference>
<comment type="caution">
    <text evidence="7">The sequence shown here is derived from an EMBL/GenBank/DDBJ whole genome shotgun (WGS) entry which is preliminary data.</text>
</comment>
<dbReference type="Pfam" id="PF07963">
    <property type="entry name" value="N_methyl"/>
    <property type="match status" value="1"/>
</dbReference>
<dbReference type="Proteomes" id="UP000231450">
    <property type="component" value="Unassembled WGS sequence"/>
</dbReference>
<evidence type="ECO:0000256" key="3">
    <source>
        <dbReference type="ARBA" id="ARBA00022692"/>
    </source>
</evidence>
<protein>
    <recommendedName>
        <fullName evidence="9">Type II secretion system protein GspG C-terminal domain-containing protein</fullName>
    </recommendedName>
</protein>
<accession>A0A2M8KF63</accession>
<dbReference type="PRINTS" id="PR00885">
    <property type="entry name" value="BCTERIALGSPH"/>
</dbReference>